<keyword evidence="3" id="KW-0238">DNA-binding</keyword>
<sequence length="300" mass="33275">MDLVTLRVFLSIVSEGSLVRAAERENIALSAVSRRISEMEARTGVVLFDRRDRGMKLTSAGHALAEHVVTIFAELQSLARDLDAQRGGESGYVRLCHMWAASSMLGTMLADFLEANPGVDVRVDECTLDETLNAVRIGEADVGVITSFASPLPEKLELIPWREDELRVILPRGHVLCEKSALSLADICEHPIVAMRCANNFHDLLDEQARKHGVVLNERVHTNSYENARAMVAAGLGVALVPSSYAWPYVKELKIEVRALSEDWARRRLMICVRRNEKLTAAGQLLIDHLLESTLRRSAA</sequence>
<dbReference type="InterPro" id="IPR036388">
    <property type="entry name" value="WH-like_DNA-bd_sf"/>
</dbReference>
<dbReference type="Gene3D" id="3.40.190.290">
    <property type="match status" value="1"/>
</dbReference>
<gene>
    <name evidence="6" type="ORF">IDJ81_06810</name>
</gene>
<keyword evidence="4" id="KW-0804">Transcription</keyword>
<dbReference type="PANTHER" id="PTHR30419:SF2">
    <property type="entry name" value="LYSR FAMILY TRANSCRIPTIONAL REGULATOR"/>
    <property type="match status" value="1"/>
</dbReference>
<keyword evidence="7" id="KW-1185">Reference proteome</keyword>
<accession>A0ABX7KD79</accession>
<evidence type="ECO:0000256" key="3">
    <source>
        <dbReference type="ARBA" id="ARBA00023125"/>
    </source>
</evidence>
<comment type="similarity">
    <text evidence="1">Belongs to the LysR transcriptional regulatory family.</text>
</comment>
<evidence type="ECO:0000259" key="5">
    <source>
        <dbReference type="PROSITE" id="PS50931"/>
    </source>
</evidence>
<feature type="domain" description="HTH lysR-type" evidence="5">
    <location>
        <begin position="1"/>
        <end position="58"/>
    </location>
</feature>
<organism evidence="6 7">
    <name type="scientific">Tsuneonella flava</name>
    <dbReference type="NCBI Taxonomy" id="2055955"/>
    <lineage>
        <taxon>Bacteria</taxon>
        <taxon>Pseudomonadati</taxon>
        <taxon>Pseudomonadota</taxon>
        <taxon>Alphaproteobacteria</taxon>
        <taxon>Sphingomonadales</taxon>
        <taxon>Erythrobacteraceae</taxon>
        <taxon>Tsuneonella</taxon>
    </lineage>
</organism>
<evidence type="ECO:0000313" key="6">
    <source>
        <dbReference type="EMBL" id="QSB45793.1"/>
    </source>
</evidence>
<dbReference type="InterPro" id="IPR050950">
    <property type="entry name" value="HTH-type_LysR_regulators"/>
</dbReference>
<dbReference type="InterPro" id="IPR036390">
    <property type="entry name" value="WH_DNA-bd_sf"/>
</dbReference>
<dbReference type="Pfam" id="PF03466">
    <property type="entry name" value="LysR_substrate"/>
    <property type="match status" value="1"/>
</dbReference>
<dbReference type="SUPFAM" id="SSF46785">
    <property type="entry name" value="Winged helix' DNA-binding domain"/>
    <property type="match status" value="1"/>
</dbReference>
<name>A0ABX7KD79_9SPHN</name>
<protein>
    <submittedName>
        <fullName evidence="6">LysR family transcriptional regulator</fullName>
    </submittedName>
</protein>
<dbReference type="Pfam" id="PF00126">
    <property type="entry name" value="HTH_1"/>
    <property type="match status" value="1"/>
</dbReference>
<reference evidence="6 7" key="1">
    <citation type="submission" date="2020-09" db="EMBL/GenBank/DDBJ databases">
        <title>Complete genome sequence of altererythrobacter flavus SS-21NJ, isolated from Dongying oil sludge in Shandong province.</title>
        <authorList>
            <person name="Sun S."/>
            <person name="Zhang Z."/>
        </authorList>
    </citation>
    <scope>NUCLEOTIDE SEQUENCE [LARGE SCALE GENOMIC DNA]</scope>
    <source>
        <strain evidence="6 7">SS-21NJ</strain>
    </source>
</reference>
<dbReference type="InterPro" id="IPR005119">
    <property type="entry name" value="LysR_subst-bd"/>
</dbReference>
<dbReference type="InterPro" id="IPR000847">
    <property type="entry name" value="LysR_HTH_N"/>
</dbReference>
<dbReference type="SUPFAM" id="SSF53850">
    <property type="entry name" value="Periplasmic binding protein-like II"/>
    <property type="match status" value="1"/>
</dbReference>
<dbReference type="PANTHER" id="PTHR30419">
    <property type="entry name" value="HTH-TYPE TRANSCRIPTIONAL REGULATOR YBHD"/>
    <property type="match status" value="1"/>
</dbReference>
<evidence type="ECO:0000313" key="7">
    <source>
        <dbReference type="Proteomes" id="UP000663637"/>
    </source>
</evidence>
<evidence type="ECO:0000256" key="1">
    <source>
        <dbReference type="ARBA" id="ARBA00009437"/>
    </source>
</evidence>
<dbReference type="Gene3D" id="1.10.10.10">
    <property type="entry name" value="Winged helix-like DNA-binding domain superfamily/Winged helix DNA-binding domain"/>
    <property type="match status" value="1"/>
</dbReference>
<dbReference type="EMBL" id="CP061510">
    <property type="protein sequence ID" value="QSB45793.1"/>
    <property type="molecule type" value="Genomic_DNA"/>
</dbReference>
<proteinExistence type="inferred from homology"/>
<evidence type="ECO:0000256" key="2">
    <source>
        <dbReference type="ARBA" id="ARBA00023015"/>
    </source>
</evidence>
<dbReference type="Proteomes" id="UP000663637">
    <property type="component" value="Chromosome"/>
</dbReference>
<keyword evidence="2" id="KW-0805">Transcription regulation</keyword>
<evidence type="ECO:0000256" key="4">
    <source>
        <dbReference type="ARBA" id="ARBA00023163"/>
    </source>
</evidence>
<dbReference type="PROSITE" id="PS50931">
    <property type="entry name" value="HTH_LYSR"/>
    <property type="match status" value="1"/>
</dbReference>